<evidence type="ECO:0000313" key="2">
    <source>
        <dbReference type="EMBL" id="VEL17924.1"/>
    </source>
</evidence>
<keyword evidence="3" id="KW-1185">Reference proteome</keyword>
<sequence>MSTLNPHKPFKVNYFGQNKQGSDIKHSRDFYTRRHSLKLRTEIDPYYQIVRDIGLCSDSEFKDHYLSPQVLDSEDMDETDDDIDEEREDKDQKSTIEDEQEEIDNLYRQRTSLTDRVGAVKSLKKEITSSQSGRGSISNQPVVSEANNEAIRSPNTSTRRNKKAPLLRILHLGTRIRHSKKYQDSVASDKSATSLQRPEGNLQVDTALQNTKAGGVGDRRGAFMRQHSYGNTQIGQIYQQNQFMASGTIETGEEASKNKGSQALDMISIRTDSIASGVLEDFKGKADEWEIDRAIRDKDHSRSLSPSSKWQLHKIKKKPLQSSQGHSGQKASPNMSNLSEYFVLKNDELNDITLKHRSGRQEPPSRQDQLSSSQSMQRTHFLQPSSSRQTQDLIPDPVSVQGPTEKKPKQTISVLRQKRVSPDQHSQILNRSRPRRVGRNASDDIGSSKVPSDTSLITVVMLEGNDKMPTLIRSRSIHDPTSAQSESDIDPDFNVNQTEKPQIILSDPISKRSHNSSAAKPLCESLFPLLTSYFPALFVIKFWGKRGYFTNFKLSKLLMSLKIS</sequence>
<proteinExistence type="predicted"/>
<name>A0A3S5BTP1_9PLAT</name>
<organism evidence="2 3">
    <name type="scientific">Protopolystoma xenopodis</name>
    <dbReference type="NCBI Taxonomy" id="117903"/>
    <lineage>
        <taxon>Eukaryota</taxon>
        <taxon>Metazoa</taxon>
        <taxon>Spiralia</taxon>
        <taxon>Lophotrochozoa</taxon>
        <taxon>Platyhelminthes</taxon>
        <taxon>Monogenea</taxon>
        <taxon>Polyopisthocotylea</taxon>
        <taxon>Polystomatidea</taxon>
        <taxon>Polystomatidae</taxon>
        <taxon>Protopolystoma</taxon>
    </lineage>
</organism>
<feature type="compositionally biased region" description="Polar residues" evidence="1">
    <location>
        <begin position="366"/>
        <end position="392"/>
    </location>
</feature>
<gene>
    <name evidence="2" type="ORF">PXEA_LOCUS11364</name>
</gene>
<comment type="caution">
    <text evidence="2">The sequence shown here is derived from an EMBL/GenBank/DDBJ whole genome shotgun (WGS) entry which is preliminary data.</text>
</comment>
<feature type="region of interest" description="Disordered" evidence="1">
    <location>
        <begin position="179"/>
        <end position="201"/>
    </location>
</feature>
<protein>
    <submittedName>
        <fullName evidence="2">Uncharacterized protein</fullName>
    </submittedName>
</protein>
<feature type="compositionally biased region" description="Polar residues" evidence="1">
    <location>
        <begin position="185"/>
        <end position="196"/>
    </location>
</feature>
<reference evidence="2" key="1">
    <citation type="submission" date="2018-11" db="EMBL/GenBank/DDBJ databases">
        <authorList>
            <consortium name="Pathogen Informatics"/>
        </authorList>
    </citation>
    <scope>NUCLEOTIDE SEQUENCE</scope>
</reference>
<evidence type="ECO:0000313" key="3">
    <source>
        <dbReference type="Proteomes" id="UP000784294"/>
    </source>
</evidence>
<feature type="compositionally biased region" description="Polar residues" evidence="1">
    <location>
        <begin position="128"/>
        <end position="147"/>
    </location>
</feature>
<evidence type="ECO:0000256" key="1">
    <source>
        <dbReference type="SAM" id="MobiDB-lite"/>
    </source>
</evidence>
<feature type="region of interest" description="Disordered" evidence="1">
    <location>
        <begin position="356"/>
        <end position="450"/>
    </location>
</feature>
<dbReference type="AlphaFoldDB" id="A0A3S5BTP1"/>
<feature type="region of interest" description="Disordered" evidence="1">
    <location>
        <begin position="125"/>
        <end position="163"/>
    </location>
</feature>
<accession>A0A3S5BTP1</accession>
<feature type="region of interest" description="Disordered" evidence="1">
    <location>
        <begin position="298"/>
        <end position="336"/>
    </location>
</feature>
<dbReference type="EMBL" id="CAAALY010034837">
    <property type="protein sequence ID" value="VEL17924.1"/>
    <property type="molecule type" value="Genomic_DNA"/>
</dbReference>
<feature type="region of interest" description="Disordered" evidence="1">
    <location>
        <begin position="66"/>
        <end position="109"/>
    </location>
</feature>
<dbReference type="Proteomes" id="UP000784294">
    <property type="component" value="Unassembled WGS sequence"/>
</dbReference>
<feature type="compositionally biased region" description="Acidic residues" evidence="1">
    <location>
        <begin position="72"/>
        <end position="88"/>
    </location>
</feature>
<feature type="compositionally biased region" description="Polar residues" evidence="1">
    <location>
        <begin position="320"/>
        <end position="336"/>
    </location>
</feature>